<dbReference type="InterPro" id="IPR011009">
    <property type="entry name" value="Kinase-like_dom_sf"/>
</dbReference>
<keyword evidence="4" id="KW-1185">Reference proteome</keyword>
<comment type="similarity">
    <text evidence="1">Belongs to the UPF0612 family.</text>
</comment>
<dbReference type="OrthoDB" id="3250441at2759"/>
<name>A0A8H5MAB6_9AGAR</name>
<evidence type="ECO:0000313" key="4">
    <source>
        <dbReference type="Proteomes" id="UP000518752"/>
    </source>
</evidence>
<gene>
    <name evidence="3" type="ORF">D9757_008610</name>
</gene>
<organism evidence="3 4">
    <name type="scientific">Collybiopsis confluens</name>
    <dbReference type="NCBI Taxonomy" id="2823264"/>
    <lineage>
        <taxon>Eukaryota</taxon>
        <taxon>Fungi</taxon>
        <taxon>Dikarya</taxon>
        <taxon>Basidiomycota</taxon>
        <taxon>Agaricomycotina</taxon>
        <taxon>Agaricomycetes</taxon>
        <taxon>Agaricomycetidae</taxon>
        <taxon>Agaricales</taxon>
        <taxon>Marasmiineae</taxon>
        <taxon>Omphalotaceae</taxon>
        <taxon>Collybiopsis</taxon>
    </lineage>
</organism>
<dbReference type="Pfam" id="PF08593">
    <property type="entry name" value="Mug135_C"/>
    <property type="match status" value="1"/>
</dbReference>
<dbReference type="SUPFAM" id="SSF56112">
    <property type="entry name" value="Protein kinase-like (PK-like)"/>
    <property type="match status" value="1"/>
</dbReference>
<accession>A0A8H5MAB6</accession>
<dbReference type="Proteomes" id="UP000518752">
    <property type="component" value="Unassembled WGS sequence"/>
</dbReference>
<proteinExistence type="inferred from homology"/>
<reference evidence="3 4" key="1">
    <citation type="journal article" date="2020" name="ISME J.">
        <title>Uncovering the hidden diversity of litter-decomposition mechanisms in mushroom-forming fungi.</title>
        <authorList>
            <person name="Floudas D."/>
            <person name="Bentzer J."/>
            <person name="Ahren D."/>
            <person name="Johansson T."/>
            <person name="Persson P."/>
            <person name="Tunlid A."/>
        </authorList>
    </citation>
    <scope>NUCLEOTIDE SEQUENCE [LARGE SCALE GENOMIC DNA]</scope>
    <source>
        <strain evidence="3 4">CBS 406.79</strain>
    </source>
</reference>
<comment type="caution">
    <text evidence="3">The sequence shown here is derived from an EMBL/GenBank/DDBJ whole genome shotgun (WGS) entry which is preliminary data.</text>
</comment>
<sequence length="802" mass="87664">MVPWDPDLTLESLGENMRKLLSLLFFKLDDPIEVTSLDDIKDKCDPLLNQTSLGDASDICVSLQTLKGLGIQQPDANRTKLVPLVVLWTAPSEHTSVSSRSLTAIAELPDAREAIARKAQNRPPPSTGAKSTELVSAQNVQHLDAAYNHRPPELSPPPLAIYDPVFAKFRREAATLTECLDFTEEELDRASNFIDASLRHYPNEHARQNALKSLLILDGGYWDSKKISVNDSIIEPDGGSWVRSKIDSKPGPVACSSAAELKNGSGDGGCDPSDQVQCTYIKIVSSQQVRLSGHTLAVWGGVFADRFFFERLALMHVGPQAPATSPSPIGGRSDMEVGIREVAKLLRNLNSCIGDLNVHYTSLTSPPLPPDVGATPIPSSSTRLMRGIGITPALPASVPFDPLDPSRFVHWKSFVVQGQEYHLEYRQRHTGCMEKTVFRATITTGTNSKKVDVVVKFAYRYGALGHRLLAEAGLAPRLYHCAFEETIGMWAVVMDYVQGRVSNGKLIEGEGDSLKHAVGILHAQDLVFGDLRGPNVIITESKKRICLVDFEWCGWCVDNQDGSDVIPRILTPVLLLFSDSESMFNFESHDKVNHRSGMSIPDPQVPPTNEDIYVAEFNQSNMLQTIKSQGNTDPQKLAYYGQLTRYLANIQAEDALAGLVVPVPPGPAPAPAQPAGGIVALLTQIHAAVQTNSTNFENLQTTMEENFQTVRDDVKQIKRLAVIACNRSAGMDDLEIVPFHNGDMPPATLPQLTNASDISNLNTAQAAKYLRGYGVRTDRQPNELLGKKKLIAKKIGCLASVE</sequence>
<dbReference type="EMBL" id="JAACJN010000037">
    <property type="protein sequence ID" value="KAF5386316.1"/>
    <property type="molecule type" value="Genomic_DNA"/>
</dbReference>
<evidence type="ECO:0000313" key="3">
    <source>
        <dbReference type="EMBL" id="KAF5386316.1"/>
    </source>
</evidence>
<dbReference type="AlphaFoldDB" id="A0A8H5MAB6"/>
<evidence type="ECO:0000256" key="1">
    <source>
        <dbReference type="ARBA" id="ARBA00005788"/>
    </source>
</evidence>
<evidence type="ECO:0000259" key="2">
    <source>
        <dbReference type="Pfam" id="PF08593"/>
    </source>
</evidence>
<feature type="domain" description="Mug135-like C-terminal" evidence="2">
    <location>
        <begin position="726"/>
        <end position="797"/>
    </location>
</feature>
<protein>
    <recommendedName>
        <fullName evidence="2">Mug135-like C-terminal domain-containing protein</fullName>
    </recommendedName>
</protein>
<dbReference type="InterPro" id="IPR013902">
    <property type="entry name" value="Mug135-like_C"/>
</dbReference>